<evidence type="ECO:0000256" key="1">
    <source>
        <dbReference type="ARBA" id="ARBA00022679"/>
    </source>
</evidence>
<dbReference type="InterPro" id="IPR010918">
    <property type="entry name" value="PurM-like_C_dom"/>
</dbReference>
<protein>
    <submittedName>
        <fullName evidence="8">Selenophosphate synthase</fullName>
    </submittedName>
</protein>
<dbReference type="OrthoDB" id="9772934at2"/>
<dbReference type="InterPro" id="IPR036676">
    <property type="entry name" value="PurM-like_C_sf"/>
</dbReference>
<dbReference type="Gene3D" id="3.30.1330.10">
    <property type="entry name" value="PurM-like, N-terminal domain"/>
    <property type="match status" value="1"/>
</dbReference>
<dbReference type="GO" id="GO:0005524">
    <property type="term" value="F:ATP binding"/>
    <property type="evidence" value="ECO:0007669"/>
    <property type="project" value="UniProtKB-KW"/>
</dbReference>
<organism evidence="8 9">
    <name type="scientific">Anaerobranca gottschalkii DSM 13577</name>
    <dbReference type="NCBI Taxonomy" id="1120990"/>
    <lineage>
        <taxon>Bacteria</taxon>
        <taxon>Bacillati</taxon>
        <taxon>Bacillota</taxon>
        <taxon>Clostridia</taxon>
        <taxon>Eubacteriales</taxon>
        <taxon>Proteinivoracaceae</taxon>
        <taxon>Anaerobranca</taxon>
    </lineage>
</organism>
<sequence>MKDITTPVNSNLLVGYQKGDDGAVFLVPQGKAVVQTLDFFTPMVDDPFIFGQITAANAVSDIYAMGGDPQFALNIVAFPICTLPVDILKEILKGGAEKLTEAGVSIVGGHSIDDPSPKYGLSVTGFVDPQRVWKNEGCKEGQDLILTKPLGSGIITTAIKGEMAEKEAIDHAIKVMTTLNKGAKEVLENFPVTCCTDITGFGLVGHSIEIATASGVDIYFDHRQIPIITGAEEYASYGLIPAGAYRNREHFKAKVEIGKNVPQTIDDIIHDPQTSGGLLFSCDPHLTDTIIGEMEKKGIGAKKIGWTT</sequence>
<dbReference type="GO" id="GO:0016260">
    <property type="term" value="P:selenocysteine biosynthetic process"/>
    <property type="evidence" value="ECO:0007669"/>
    <property type="project" value="TreeGrafter"/>
</dbReference>
<dbReference type="Pfam" id="PF00586">
    <property type="entry name" value="AIRS"/>
    <property type="match status" value="1"/>
</dbReference>
<dbReference type="AlphaFoldDB" id="A0A1I0BK20"/>
<keyword evidence="4" id="KW-0067">ATP-binding</keyword>
<evidence type="ECO:0000259" key="6">
    <source>
        <dbReference type="Pfam" id="PF00586"/>
    </source>
</evidence>
<dbReference type="NCBIfam" id="TIGR00476">
    <property type="entry name" value="selD"/>
    <property type="match status" value="1"/>
</dbReference>
<dbReference type="Pfam" id="PF02769">
    <property type="entry name" value="AIRS_C"/>
    <property type="match status" value="1"/>
</dbReference>
<dbReference type="PANTHER" id="PTHR10256">
    <property type="entry name" value="SELENIDE, WATER DIKINASE"/>
    <property type="match status" value="1"/>
</dbReference>
<dbReference type="NCBIfam" id="NF002098">
    <property type="entry name" value="PRK00943.1"/>
    <property type="match status" value="1"/>
</dbReference>
<proteinExistence type="predicted"/>
<evidence type="ECO:0000313" key="8">
    <source>
        <dbReference type="EMBL" id="SET07350.1"/>
    </source>
</evidence>
<evidence type="ECO:0000256" key="5">
    <source>
        <dbReference type="ARBA" id="ARBA00023266"/>
    </source>
</evidence>
<keyword evidence="2" id="KW-0547">Nucleotide-binding</keyword>
<dbReference type="EMBL" id="FOIF01000042">
    <property type="protein sequence ID" value="SET07350.1"/>
    <property type="molecule type" value="Genomic_DNA"/>
</dbReference>
<dbReference type="InterPro" id="IPR004536">
    <property type="entry name" value="SPS/SelD"/>
</dbReference>
<name>A0A1I0BK20_9FIRM</name>
<accession>A0A1I0BK20</accession>
<keyword evidence="9" id="KW-1185">Reference proteome</keyword>
<dbReference type="CDD" id="cd02195">
    <property type="entry name" value="SelD"/>
    <property type="match status" value="1"/>
</dbReference>
<evidence type="ECO:0000256" key="4">
    <source>
        <dbReference type="ARBA" id="ARBA00022840"/>
    </source>
</evidence>
<evidence type="ECO:0000313" key="9">
    <source>
        <dbReference type="Proteomes" id="UP000243819"/>
    </source>
</evidence>
<evidence type="ECO:0000256" key="3">
    <source>
        <dbReference type="ARBA" id="ARBA00022777"/>
    </source>
</evidence>
<dbReference type="STRING" id="1120990.SAMN03080614_104213"/>
<feature type="domain" description="PurM-like N-terminal" evidence="6">
    <location>
        <begin position="19"/>
        <end position="127"/>
    </location>
</feature>
<dbReference type="SUPFAM" id="SSF56042">
    <property type="entry name" value="PurM C-terminal domain-like"/>
    <property type="match status" value="1"/>
</dbReference>
<feature type="non-terminal residue" evidence="8">
    <location>
        <position position="308"/>
    </location>
</feature>
<gene>
    <name evidence="8" type="ORF">SAMN03080614_104213</name>
</gene>
<dbReference type="PANTHER" id="PTHR10256:SF0">
    <property type="entry name" value="INACTIVE SELENIDE, WATER DIKINASE-LIKE PROTEIN-RELATED"/>
    <property type="match status" value="1"/>
</dbReference>
<keyword evidence="1" id="KW-0808">Transferase</keyword>
<evidence type="ECO:0000256" key="2">
    <source>
        <dbReference type="ARBA" id="ARBA00022741"/>
    </source>
</evidence>
<feature type="domain" description="PurM-like C-terminal" evidence="7">
    <location>
        <begin position="139"/>
        <end position="308"/>
    </location>
</feature>
<keyword evidence="5" id="KW-0711">Selenium</keyword>
<dbReference type="PIRSF" id="PIRSF036407">
    <property type="entry name" value="Selenphspht_syn"/>
    <property type="match status" value="1"/>
</dbReference>
<dbReference type="SUPFAM" id="SSF55326">
    <property type="entry name" value="PurM N-terminal domain-like"/>
    <property type="match status" value="1"/>
</dbReference>
<dbReference type="GO" id="GO:0005737">
    <property type="term" value="C:cytoplasm"/>
    <property type="evidence" value="ECO:0007669"/>
    <property type="project" value="TreeGrafter"/>
</dbReference>
<evidence type="ECO:0000259" key="7">
    <source>
        <dbReference type="Pfam" id="PF02769"/>
    </source>
</evidence>
<dbReference type="GO" id="GO:0004756">
    <property type="term" value="F:selenide, water dikinase activity"/>
    <property type="evidence" value="ECO:0007669"/>
    <property type="project" value="TreeGrafter"/>
</dbReference>
<dbReference type="InterPro" id="IPR036921">
    <property type="entry name" value="PurM-like_N_sf"/>
</dbReference>
<reference evidence="9" key="1">
    <citation type="submission" date="2016-10" db="EMBL/GenBank/DDBJ databases">
        <authorList>
            <person name="Varghese N."/>
            <person name="Submissions S."/>
        </authorList>
    </citation>
    <scope>NUCLEOTIDE SEQUENCE [LARGE SCALE GENOMIC DNA]</scope>
    <source>
        <strain evidence="9">DSM 13577</strain>
    </source>
</reference>
<dbReference type="Proteomes" id="UP000243819">
    <property type="component" value="Unassembled WGS sequence"/>
</dbReference>
<dbReference type="InterPro" id="IPR016188">
    <property type="entry name" value="PurM-like_N"/>
</dbReference>
<keyword evidence="3" id="KW-0418">Kinase</keyword>
<dbReference type="Gene3D" id="3.90.650.10">
    <property type="entry name" value="PurM-like C-terminal domain"/>
    <property type="match status" value="1"/>
</dbReference>